<dbReference type="RefSeq" id="WP_217854115.1">
    <property type="nucleotide sequence ID" value="NZ_JAHSTV010000001.1"/>
</dbReference>
<gene>
    <name evidence="2" type="ORF">KVG95_00180</name>
</gene>
<dbReference type="PANTHER" id="PTHR40254:SF1">
    <property type="entry name" value="BLR0577 PROTEIN"/>
    <property type="match status" value="1"/>
</dbReference>
<protein>
    <submittedName>
        <fullName evidence="2">FAD/NAD(P)-binding protein</fullName>
    </submittedName>
</protein>
<keyword evidence="3" id="KW-1185">Reference proteome</keyword>
<feature type="domain" description="FAD-dependent urate hydroxylase HpyO/Asp monooxygenase CreE-like FAD/NAD(P)-binding" evidence="1">
    <location>
        <begin position="5"/>
        <end position="150"/>
    </location>
</feature>
<organism evidence="2 3">
    <name type="scientific">Pseudomonas farris</name>
    <dbReference type="NCBI Taxonomy" id="2841207"/>
    <lineage>
        <taxon>Bacteria</taxon>
        <taxon>Pseudomonadati</taxon>
        <taxon>Pseudomonadota</taxon>
        <taxon>Gammaproteobacteria</taxon>
        <taxon>Pseudomonadales</taxon>
        <taxon>Pseudomonadaceae</taxon>
        <taxon>Pseudomonas</taxon>
    </lineage>
</organism>
<sequence length="460" mass="50041">MKRLVIIGAGFSGAVTAIEFLKRAPEGAHLTIINRSGKMARGLAYGTNSPHHLLNVPAGNMSALVDQPDSFLAFCQRIDPETHSGSFVSRKLYGTYLSELLNQAEAQSRVKCSRITGEVLSIQPDGAGAVIEVDTGERIIADHVVLAFGNFSPAKPQGLQQLDSCSGYTEDPWSPSAQVSSDQAPRVLLVGSGLTAVDTLVSLRQSHPAAKVTMVSRRGLLPTAHRDRMPPRGFSTTICADLLATAPSVSSYMRLVRREVARSPEHWREVVAALRPITSELWEGLSLDERKRFLRHVQPHWDVHRHRLAPQTFRTYQEAFSTSSISSIAGRIVSIAVEGACVLVRIKTRGTDNIVEGVFDQIINCTGPCTDIEKITDPFISYLLSEAMICADALNLGINVGRNYSVVDASGNSIEWLSYVGPMLRARLWEATAVPELRQHAHALAVDVAERFAAVEGGSI</sequence>
<dbReference type="PANTHER" id="PTHR40254">
    <property type="entry name" value="BLR0577 PROTEIN"/>
    <property type="match status" value="1"/>
</dbReference>
<name>A0ABS6PMP4_9PSED</name>
<dbReference type="InterPro" id="IPR052189">
    <property type="entry name" value="L-asp_N-monooxygenase_NS-form"/>
</dbReference>
<dbReference type="Pfam" id="PF13454">
    <property type="entry name" value="NAD_binding_9"/>
    <property type="match status" value="1"/>
</dbReference>
<proteinExistence type="predicted"/>
<dbReference type="Proteomes" id="UP000886900">
    <property type="component" value="Unassembled WGS sequence"/>
</dbReference>
<dbReference type="InterPro" id="IPR038732">
    <property type="entry name" value="HpyO/CreE_NAD-binding"/>
</dbReference>
<reference evidence="2" key="1">
    <citation type="submission" date="2021-06" db="EMBL/GenBank/DDBJ databases">
        <title>Updating the genus Pseudomonas: Description of 43 new species and partition of the Pseudomonas putida group.</title>
        <authorList>
            <person name="Girard L."/>
            <person name="Lood C."/>
            <person name="Vandamme P."/>
            <person name="Rokni-Zadeh H."/>
            <person name="Van Noort V."/>
            <person name="Hofte M."/>
            <person name="Lavigne R."/>
            <person name="De Mot R."/>
        </authorList>
    </citation>
    <scope>NUCLEOTIDE SEQUENCE</scope>
    <source>
        <strain evidence="2">SWRI79</strain>
    </source>
</reference>
<dbReference type="EMBL" id="JAHSTV010000001">
    <property type="protein sequence ID" value="MBV4461744.1"/>
    <property type="molecule type" value="Genomic_DNA"/>
</dbReference>
<evidence type="ECO:0000259" key="1">
    <source>
        <dbReference type="Pfam" id="PF13454"/>
    </source>
</evidence>
<accession>A0ABS6PMP4</accession>
<comment type="caution">
    <text evidence="2">The sequence shown here is derived from an EMBL/GenBank/DDBJ whole genome shotgun (WGS) entry which is preliminary data.</text>
</comment>
<evidence type="ECO:0000313" key="2">
    <source>
        <dbReference type="EMBL" id="MBV4461744.1"/>
    </source>
</evidence>
<evidence type="ECO:0000313" key="3">
    <source>
        <dbReference type="Proteomes" id="UP000886900"/>
    </source>
</evidence>